<dbReference type="Proteomes" id="UP000812287">
    <property type="component" value="Unassembled WGS sequence"/>
</dbReference>
<feature type="region of interest" description="Disordered" evidence="1">
    <location>
        <begin position="1"/>
        <end position="47"/>
    </location>
</feature>
<organism evidence="2 3">
    <name type="scientific">Guyanagaster necrorhizus</name>
    <dbReference type="NCBI Taxonomy" id="856835"/>
    <lineage>
        <taxon>Eukaryota</taxon>
        <taxon>Fungi</taxon>
        <taxon>Dikarya</taxon>
        <taxon>Basidiomycota</taxon>
        <taxon>Agaricomycotina</taxon>
        <taxon>Agaricomycetes</taxon>
        <taxon>Agaricomycetidae</taxon>
        <taxon>Agaricales</taxon>
        <taxon>Marasmiineae</taxon>
        <taxon>Physalacriaceae</taxon>
        <taxon>Guyanagaster</taxon>
    </lineage>
</organism>
<feature type="region of interest" description="Disordered" evidence="1">
    <location>
        <begin position="199"/>
        <end position="264"/>
    </location>
</feature>
<proteinExistence type="predicted"/>
<name>A0A9P7VQ91_9AGAR</name>
<accession>A0A9P7VQ91</accession>
<reference evidence="2" key="1">
    <citation type="submission" date="2020-11" db="EMBL/GenBank/DDBJ databases">
        <title>Adaptations for nitrogen fixation in a non-lichenized fungal sporocarp promotes dispersal by wood-feeding termites.</title>
        <authorList>
            <consortium name="DOE Joint Genome Institute"/>
            <person name="Koch R.A."/>
            <person name="Yoon G."/>
            <person name="Arayal U."/>
            <person name="Lail K."/>
            <person name="Amirebrahimi M."/>
            <person name="Labutti K."/>
            <person name="Lipzen A."/>
            <person name="Riley R."/>
            <person name="Barry K."/>
            <person name="Henrissat B."/>
            <person name="Grigoriev I.V."/>
            <person name="Herr J.R."/>
            <person name="Aime M.C."/>
        </authorList>
    </citation>
    <scope>NUCLEOTIDE SEQUENCE</scope>
    <source>
        <strain evidence="2">MCA 3950</strain>
    </source>
</reference>
<feature type="non-terminal residue" evidence="2">
    <location>
        <position position="264"/>
    </location>
</feature>
<dbReference type="RefSeq" id="XP_043038183.1">
    <property type="nucleotide sequence ID" value="XM_043177373.1"/>
</dbReference>
<feature type="compositionally biased region" description="Acidic residues" evidence="1">
    <location>
        <begin position="230"/>
        <end position="264"/>
    </location>
</feature>
<sequence length="264" mass="29573">MSDSTRDGARTPPNQPAVAPNADPPPSVGHTPIKKKAAGHGPFAVKNPTMIDRRLELAEGTRGMAQGPMPARDFMNEFLPWNETTPMQFRKLQPSKERLNKLTDMATASEAKTYELFLEAFSGWPFDLKPEDRRPRYAHCVLQWNDSHATPDKFCDSLSVDVNAVDVSRPTIRRCDARKLDFANVETHTEMKPKVWDDPYCDGDAVSDGEEDDNEDIEQYEGNDASADKVEDEDNGAQADECEEDYLPEDLGELDVANDEDPKK</sequence>
<dbReference type="EMBL" id="MU250539">
    <property type="protein sequence ID" value="KAG7444683.1"/>
    <property type="molecule type" value="Genomic_DNA"/>
</dbReference>
<feature type="compositionally biased region" description="Acidic residues" evidence="1">
    <location>
        <begin position="199"/>
        <end position="221"/>
    </location>
</feature>
<comment type="caution">
    <text evidence="2">The sequence shown here is derived from an EMBL/GenBank/DDBJ whole genome shotgun (WGS) entry which is preliminary data.</text>
</comment>
<evidence type="ECO:0000313" key="3">
    <source>
        <dbReference type="Proteomes" id="UP000812287"/>
    </source>
</evidence>
<keyword evidence="3" id="KW-1185">Reference proteome</keyword>
<dbReference type="OrthoDB" id="10453198at2759"/>
<evidence type="ECO:0000256" key="1">
    <source>
        <dbReference type="SAM" id="MobiDB-lite"/>
    </source>
</evidence>
<protein>
    <submittedName>
        <fullName evidence="2">Uncharacterized protein</fullName>
    </submittedName>
</protein>
<dbReference type="AlphaFoldDB" id="A0A9P7VQ91"/>
<dbReference type="GeneID" id="66099660"/>
<evidence type="ECO:0000313" key="2">
    <source>
        <dbReference type="EMBL" id="KAG7444683.1"/>
    </source>
</evidence>
<gene>
    <name evidence="2" type="ORF">BT62DRAFT_1007714</name>
</gene>